<organism evidence="2 3">
    <name type="scientific">Komagataeibacter melomenusus</name>
    <dbReference type="NCBI Taxonomy" id="2766578"/>
    <lineage>
        <taxon>Bacteria</taxon>
        <taxon>Pseudomonadati</taxon>
        <taxon>Pseudomonadota</taxon>
        <taxon>Alphaproteobacteria</taxon>
        <taxon>Acetobacterales</taxon>
        <taxon>Acetobacteraceae</taxon>
        <taxon>Komagataeibacter</taxon>
    </lineage>
</organism>
<keyword evidence="3" id="KW-1185">Reference proteome</keyword>
<comment type="caution">
    <text evidence="2">The sequence shown here is derived from an EMBL/GenBank/DDBJ whole genome shotgun (WGS) entry which is preliminary data.</text>
</comment>
<evidence type="ECO:0000256" key="1">
    <source>
        <dbReference type="SAM" id="MobiDB-lite"/>
    </source>
</evidence>
<reference evidence="2 3" key="1">
    <citation type="journal article" date="2020" name="Microorganisms">
        <title>Description of Komagataeibacter melaceti sp. nov. and Komagataeibacter melomenusus sp. nov. Isolated from Apple Cider Vinegar.</title>
        <authorList>
            <person name="Maric L."/>
            <person name="Cleenwerck I."/>
            <person name="Accetto T."/>
            <person name="Vandamme P."/>
            <person name="Trcek J."/>
        </authorList>
    </citation>
    <scope>NUCLEOTIDE SEQUENCE [LARGE SCALE GENOMIC DNA]</scope>
    <source>
        <strain evidence="2 3">AV436</strain>
    </source>
</reference>
<dbReference type="RefSeq" id="WP_172158986.1">
    <property type="nucleotide sequence ID" value="NZ_JABJWC010000066.1"/>
</dbReference>
<accession>A0ABX2AI99</accession>
<gene>
    <name evidence="2" type="ORF">HNW77_16045</name>
</gene>
<sequence>MRLIPCPLAALLLTLLLGGCYGPEPSHHNDEGIQGPPLRASPAAQADDRP</sequence>
<name>A0ABX2AI99_9PROT</name>
<dbReference type="PROSITE" id="PS51257">
    <property type="entry name" value="PROKAR_LIPOPROTEIN"/>
    <property type="match status" value="1"/>
</dbReference>
<protein>
    <recommendedName>
        <fullName evidence="4">Lipoprotein</fullName>
    </recommendedName>
</protein>
<dbReference type="EMBL" id="JABJWC010000066">
    <property type="protein sequence ID" value="NPC67855.1"/>
    <property type="molecule type" value="Genomic_DNA"/>
</dbReference>
<evidence type="ECO:0000313" key="2">
    <source>
        <dbReference type="EMBL" id="NPC67855.1"/>
    </source>
</evidence>
<dbReference type="Proteomes" id="UP000623090">
    <property type="component" value="Unassembled WGS sequence"/>
</dbReference>
<evidence type="ECO:0008006" key="4">
    <source>
        <dbReference type="Google" id="ProtNLM"/>
    </source>
</evidence>
<evidence type="ECO:0000313" key="3">
    <source>
        <dbReference type="Proteomes" id="UP000623090"/>
    </source>
</evidence>
<proteinExistence type="predicted"/>
<feature type="region of interest" description="Disordered" evidence="1">
    <location>
        <begin position="24"/>
        <end position="50"/>
    </location>
</feature>